<keyword evidence="5" id="KW-1185">Reference proteome</keyword>
<evidence type="ECO:0000313" key="5">
    <source>
        <dbReference type="Proteomes" id="UP001497497"/>
    </source>
</evidence>
<comment type="caution">
    <text evidence="4">The sequence shown here is derived from an EMBL/GenBank/DDBJ whole genome shotgun (WGS) entry which is preliminary data.</text>
</comment>
<dbReference type="CDD" id="cd00096">
    <property type="entry name" value="Ig"/>
    <property type="match status" value="1"/>
</dbReference>
<accession>A0AAV2H8G9</accession>
<feature type="chain" id="PRO_5043348622" description="Ig-like domain-containing protein" evidence="2">
    <location>
        <begin position="21"/>
        <end position="816"/>
    </location>
</feature>
<feature type="transmembrane region" description="Helical" evidence="1">
    <location>
        <begin position="783"/>
        <end position="807"/>
    </location>
</feature>
<keyword evidence="2" id="KW-0732">Signal</keyword>
<dbReference type="InterPro" id="IPR007110">
    <property type="entry name" value="Ig-like_dom"/>
</dbReference>
<dbReference type="SUPFAM" id="SSF48726">
    <property type="entry name" value="Immunoglobulin"/>
    <property type="match status" value="1"/>
</dbReference>
<evidence type="ECO:0000313" key="4">
    <source>
        <dbReference type="EMBL" id="CAL1529495.1"/>
    </source>
</evidence>
<keyword evidence="1" id="KW-1133">Transmembrane helix</keyword>
<keyword evidence="1" id="KW-0812">Transmembrane</keyword>
<dbReference type="EMBL" id="CAXITT010000049">
    <property type="protein sequence ID" value="CAL1529495.1"/>
    <property type="molecule type" value="Genomic_DNA"/>
</dbReference>
<evidence type="ECO:0000256" key="1">
    <source>
        <dbReference type="SAM" id="Phobius"/>
    </source>
</evidence>
<dbReference type="AlphaFoldDB" id="A0AAV2H8G9"/>
<keyword evidence="1" id="KW-0472">Membrane</keyword>
<protein>
    <recommendedName>
        <fullName evidence="3">Ig-like domain-containing protein</fullName>
    </recommendedName>
</protein>
<dbReference type="Proteomes" id="UP001497497">
    <property type="component" value="Unassembled WGS sequence"/>
</dbReference>
<evidence type="ECO:0000256" key="2">
    <source>
        <dbReference type="SAM" id="SignalP"/>
    </source>
</evidence>
<dbReference type="InterPro" id="IPR036179">
    <property type="entry name" value="Ig-like_dom_sf"/>
</dbReference>
<feature type="domain" description="Ig-like" evidence="3">
    <location>
        <begin position="565"/>
        <end position="662"/>
    </location>
</feature>
<proteinExistence type="predicted"/>
<reference evidence="4 5" key="1">
    <citation type="submission" date="2024-04" db="EMBL/GenBank/DDBJ databases">
        <authorList>
            <consortium name="Genoscope - CEA"/>
            <person name="William W."/>
        </authorList>
    </citation>
    <scope>NUCLEOTIDE SEQUENCE [LARGE SCALE GENOMIC DNA]</scope>
</reference>
<organism evidence="4 5">
    <name type="scientific">Lymnaea stagnalis</name>
    <name type="common">Great pond snail</name>
    <name type="synonym">Helix stagnalis</name>
    <dbReference type="NCBI Taxonomy" id="6523"/>
    <lineage>
        <taxon>Eukaryota</taxon>
        <taxon>Metazoa</taxon>
        <taxon>Spiralia</taxon>
        <taxon>Lophotrochozoa</taxon>
        <taxon>Mollusca</taxon>
        <taxon>Gastropoda</taxon>
        <taxon>Heterobranchia</taxon>
        <taxon>Euthyneura</taxon>
        <taxon>Panpulmonata</taxon>
        <taxon>Hygrophila</taxon>
        <taxon>Lymnaeoidea</taxon>
        <taxon>Lymnaeidae</taxon>
        <taxon>Lymnaea</taxon>
    </lineage>
</organism>
<evidence type="ECO:0000259" key="3">
    <source>
        <dbReference type="PROSITE" id="PS50835"/>
    </source>
</evidence>
<gene>
    <name evidence="4" type="ORF">GSLYS_00003650001</name>
</gene>
<sequence>MTSYNVLIPLALFLILAVDGQKTCFLSYQKPLNVSCDVKGHNATNLTWSLFDTESNRTLIINICEATVCHPLIPRLAIVPFMASVTSENSGKNIQSSTLNANVRYANLKKLSTFRQLQCQYNDNTITLCDSLDVYVNPTKINVDELDTGRDGDAFQIRVETNNLFPLAEFTLYVDNMTVEPNSSLILAYDSDVMTNSLYTNPESMDRFENVYEATASCVYVLNVTDLGHGLHQLRITASAKTNDQDINVVMTDAMSINFDWRVEIVPLCNYPEVVNNDVTITCRSDVLSFYEGCEFEILTNGTSFRVIYNKDIKFKYADLLGVSKFMTECQTTWNTTYLGPGYHEFRVSMVAYNTMGNLTRSTSTLTTPLTLANVYVPGCYQVVTGKAVIISCRENLTSEAVGCEYQIKTNGYLTQVKGDIKLGKFTTHLNEESSTVSECNLTVKPSDLGLGYHQFCLTIVTNDTNQNLTRITFDFTSPIFFYLPALDIGPYSDVYRSDGTGKWICDLKTTGNPHGSFRWTGVLSNGTLSTATPGDSLLSHTNLSLEIYTNFSCQPLSVLSDDLPKQYASVLVNQKQQLLSFRANGKERQLVVEMDSYVTLECLASGFPVPGIQFRQVGKHGTMATNSPYYTFKVSSCLDGGRYECDVRQWSSYQSLESQIEIIVKCPQMIRNANQYPRQFHTNVNGNLEVTIPVSGYPEPNHYTLLRLYGNQTVAVTSGYSVIYQWDDNPDGTVVLSFTDVQDDFFTNYTLVFGNGIGSDQEYSFYLTKVNQPEGSDSGDNVGAIVGGVCGGVAGVVLIIVIIYYVKISQKYRIV</sequence>
<name>A0AAV2H8G9_LYMST</name>
<feature type="signal peptide" evidence="2">
    <location>
        <begin position="1"/>
        <end position="20"/>
    </location>
</feature>
<dbReference type="PROSITE" id="PS50835">
    <property type="entry name" value="IG_LIKE"/>
    <property type="match status" value="1"/>
</dbReference>